<evidence type="ECO:0000313" key="1">
    <source>
        <dbReference type="EMBL" id="CAF9908111.1"/>
    </source>
</evidence>
<accession>A0A8H3EJ43</accession>
<proteinExistence type="predicted"/>
<name>A0A8H3EJ43_9LECA</name>
<evidence type="ECO:0000313" key="2">
    <source>
        <dbReference type="Proteomes" id="UP000664203"/>
    </source>
</evidence>
<comment type="caution">
    <text evidence="1">The sequence shown here is derived from an EMBL/GenBank/DDBJ whole genome shotgun (WGS) entry which is preliminary data.</text>
</comment>
<reference evidence="1" key="1">
    <citation type="submission" date="2021-03" db="EMBL/GenBank/DDBJ databases">
        <authorList>
            <person name="Tagirdzhanova G."/>
        </authorList>
    </citation>
    <scope>NUCLEOTIDE SEQUENCE</scope>
</reference>
<dbReference type="EMBL" id="CAJPDR010000026">
    <property type="protein sequence ID" value="CAF9908111.1"/>
    <property type="molecule type" value="Genomic_DNA"/>
</dbReference>
<organism evidence="1 2">
    <name type="scientific">Alectoria fallacina</name>
    <dbReference type="NCBI Taxonomy" id="1903189"/>
    <lineage>
        <taxon>Eukaryota</taxon>
        <taxon>Fungi</taxon>
        <taxon>Dikarya</taxon>
        <taxon>Ascomycota</taxon>
        <taxon>Pezizomycotina</taxon>
        <taxon>Lecanoromycetes</taxon>
        <taxon>OSLEUM clade</taxon>
        <taxon>Lecanoromycetidae</taxon>
        <taxon>Lecanorales</taxon>
        <taxon>Lecanorineae</taxon>
        <taxon>Parmeliaceae</taxon>
        <taxon>Alectoria</taxon>
    </lineage>
</organism>
<keyword evidence="2" id="KW-1185">Reference proteome</keyword>
<gene>
    <name evidence="1" type="ORF">ALECFALPRED_004224</name>
</gene>
<protein>
    <submittedName>
        <fullName evidence="1">Uncharacterized protein</fullName>
    </submittedName>
</protein>
<sequence length="167" mass="19068">MTSPFARNQQFSQQTLAAFRQSPRLASDVTERLAFFCAYLEDVAPSGLVVQHVPVELDNEEQDSARNPRREEIQLVTESGMIFMSGIVSMEVAGDEAYTKWPEGGFTTPDGNNWRFFTGHNNKFRFFSSYRGGEWESTGEFHPIQKAEEVAAFLQQEFDRLPLHGRH</sequence>
<dbReference type="Proteomes" id="UP000664203">
    <property type="component" value="Unassembled WGS sequence"/>
</dbReference>
<dbReference type="AlphaFoldDB" id="A0A8H3EJ43"/>
<dbReference type="OrthoDB" id="5348378at2759"/>